<feature type="compositionally biased region" description="Pro residues" evidence="8">
    <location>
        <begin position="37"/>
        <end position="50"/>
    </location>
</feature>
<feature type="domain" description="Protein kinase" evidence="9">
    <location>
        <begin position="82"/>
        <end position="346"/>
    </location>
</feature>
<feature type="compositionally biased region" description="Basic and acidic residues" evidence="8">
    <location>
        <begin position="56"/>
        <end position="71"/>
    </location>
</feature>
<evidence type="ECO:0000256" key="3">
    <source>
        <dbReference type="ARBA" id="ARBA00022741"/>
    </source>
</evidence>
<keyword evidence="4" id="KW-0418">Kinase</keyword>
<dbReference type="PROSITE" id="PS00107">
    <property type="entry name" value="PROTEIN_KINASE_ATP"/>
    <property type="match status" value="1"/>
</dbReference>
<dbReference type="InterPro" id="IPR008266">
    <property type="entry name" value="Tyr_kinase_AS"/>
</dbReference>
<feature type="compositionally biased region" description="Acidic residues" evidence="8">
    <location>
        <begin position="22"/>
        <end position="34"/>
    </location>
</feature>
<dbReference type="PROSITE" id="PS00109">
    <property type="entry name" value="PROTEIN_KINASE_TYR"/>
    <property type="match status" value="1"/>
</dbReference>
<dbReference type="InterPro" id="IPR000719">
    <property type="entry name" value="Prot_kinase_dom"/>
</dbReference>
<organism evidence="10 11">
    <name type="scientific">Mytilus edulis</name>
    <name type="common">Blue mussel</name>
    <dbReference type="NCBI Taxonomy" id="6550"/>
    <lineage>
        <taxon>Eukaryota</taxon>
        <taxon>Metazoa</taxon>
        <taxon>Spiralia</taxon>
        <taxon>Lophotrochozoa</taxon>
        <taxon>Mollusca</taxon>
        <taxon>Bivalvia</taxon>
        <taxon>Autobranchia</taxon>
        <taxon>Pteriomorphia</taxon>
        <taxon>Mytilida</taxon>
        <taxon>Mytiloidea</taxon>
        <taxon>Mytilidae</taxon>
        <taxon>Mytilinae</taxon>
        <taxon>Mytilus</taxon>
    </lineage>
</organism>
<gene>
    <name evidence="10" type="ORF">MEDL_59863</name>
</gene>
<name>A0A8S3URH1_MYTED</name>
<feature type="binding site" evidence="7">
    <location>
        <position position="119"/>
    </location>
    <ligand>
        <name>ATP</name>
        <dbReference type="ChEBI" id="CHEBI:30616"/>
    </ligand>
</feature>
<dbReference type="SMR" id="A0A8S3URH1"/>
<comment type="caution">
    <text evidence="10">The sequence shown here is derived from an EMBL/GenBank/DDBJ whole genome shotgun (WGS) entry which is preliminary data.</text>
</comment>
<dbReference type="AlphaFoldDB" id="A0A8S3URH1"/>
<proteinExistence type="predicted"/>
<dbReference type="InterPro" id="IPR001245">
    <property type="entry name" value="Ser-Thr/Tyr_kinase_cat_dom"/>
</dbReference>
<dbReference type="PRINTS" id="PR00109">
    <property type="entry name" value="TYRKINASE"/>
</dbReference>
<keyword evidence="3 7" id="KW-0547">Nucleotide-binding</keyword>
<evidence type="ECO:0000256" key="7">
    <source>
        <dbReference type="PROSITE-ProRule" id="PRU10141"/>
    </source>
</evidence>
<dbReference type="Gene3D" id="3.30.200.20">
    <property type="entry name" value="Phosphorylase Kinase, domain 1"/>
    <property type="match status" value="1"/>
</dbReference>
<dbReference type="SMART" id="SM00219">
    <property type="entry name" value="TyrKc"/>
    <property type="match status" value="1"/>
</dbReference>
<feature type="region of interest" description="Disordered" evidence="8">
    <location>
        <begin position="1"/>
        <end position="71"/>
    </location>
</feature>
<keyword evidence="11" id="KW-1185">Reference proteome</keyword>
<dbReference type="GO" id="GO:0005524">
    <property type="term" value="F:ATP binding"/>
    <property type="evidence" value="ECO:0007669"/>
    <property type="project" value="UniProtKB-UniRule"/>
</dbReference>
<dbReference type="PANTHER" id="PTHR24418">
    <property type="entry name" value="TYROSINE-PROTEIN KINASE"/>
    <property type="match status" value="1"/>
</dbReference>
<dbReference type="Pfam" id="PF07714">
    <property type="entry name" value="PK_Tyr_Ser-Thr"/>
    <property type="match status" value="1"/>
</dbReference>
<dbReference type="InterPro" id="IPR017441">
    <property type="entry name" value="Protein_kinase_ATP_BS"/>
</dbReference>
<evidence type="ECO:0000256" key="5">
    <source>
        <dbReference type="ARBA" id="ARBA00022840"/>
    </source>
</evidence>
<dbReference type="Gene3D" id="1.10.510.10">
    <property type="entry name" value="Transferase(Phosphotransferase) domain 1"/>
    <property type="match status" value="1"/>
</dbReference>
<dbReference type="PROSITE" id="PS50011">
    <property type="entry name" value="PROTEIN_KINASE_DOM"/>
    <property type="match status" value="1"/>
</dbReference>
<dbReference type="InterPro" id="IPR050198">
    <property type="entry name" value="Non-receptor_tyrosine_kinases"/>
</dbReference>
<protein>
    <recommendedName>
        <fullName evidence="1">non-specific protein-tyrosine kinase</fullName>
        <ecNumber evidence="1">2.7.10.2</ecNumber>
    </recommendedName>
</protein>
<keyword evidence="2 10" id="KW-0808">Transferase</keyword>
<dbReference type="GO" id="GO:0004715">
    <property type="term" value="F:non-membrane spanning protein tyrosine kinase activity"/>
    <property type="evidence" value="ECO:0007669"/>
    <property type="project" value="UniProtKB-EC"/>
</dbReference>
<dbReference type="FunFam" id="1.10.510.10:FF:000521">
    <property type="entry name" value="Tyrosine-protein kinase pr2"/>
    <property type="match status" value="1"/>
</dbReference>
<feature type="compositionally biased region" description="Polar residues" evidence="8">
    <location>
        <begin position="1"/>
        <end position="20"/>
    </location>
</feature>
<keyword evidence="6" id="KW-0829">Tyrosine-protein kinase</keyword>
<evidence type="ECO:0000256" key="1">
    <source>
        <dbReference type="ARBA" id="ARBA00011903"/>
    </source>
</evidence>
<dbReference type="OrthoDB" id="535945at2759"/>
<dbReference type="InterPro" id="IPR011009">
    <property type="entry name" value="Kinase-like_dom_sf"/>
</dbReference>
<evidence type="ECO:0000259" key="9">
    <source>
        <dbReference type="PROSITE" id="PS50011"/>
    </source>
</evidence>
<evidence type="ECO:0000313" key="11">
    <source>
        <dbReference type="Proteomes" id="UP000683360"/>
    </source>
</evidence>
<dbReference type="SUPFAM" id="SSF56112">
    <property type="entry name" value="Protein kinase-like (PK-like)"/>
    <property type="match status" value="1"/>
</dbReference>
<evidence type="ECO:0000256" key="8">
    <source>
        <dbReference type="SAM" id="MobiDB-lite"/>
    </source>
</evidence>
<dbReference type="EC" id="2.7.10.2" evidence="1"/>
<sequence length="369" mass="42251">MMKVSSFLQRKSTKITTSCDSPAEEIYETADDGDVPATPPPLPSSQPPPKKSISVEPKEPKEPREPKEEEKEVWNIIDKKDIKICEKLGEGEYGEVKKGKYTRKDAKGKNAHKIDVAIKTFHAELGNDAALKSIKEEAKLMSQLKHECIVELFGVCDSPFMLVEEYIPEGSMLDYLVKYGSKKVKVDSLKLWAAQIANGMQYLEKKRVVHRDLAARNILVMTLMQVKISDFGLSRAYSDESSYYKASKGGRWPIKWYAPECVNYGKFTHATDVWSYGVTLWEMFSYGDQPYGDKKGIEVIQFIEEGSRLDKPDACPDVTYIEMKKCWMPKPDERPTFHELSNHFETEKEYADIRDFKRSKDSSHSKKKK</sequence>
<reference evidence="10" key="1">
    <citation type="submission" date="2021-03" db="EMBL/GenBank/DDBJ databases">
        <authorList>
            <person name="Bekaert M."/>
        </authorList>
    </citation>
    <scope>NUCLEOTIDE SEQUENCE</scope>
</reference>
<dbReference type="InterPro" id="IPR020635">
    <property type="entry name" value="Tyr_kinase_cat_dom"/>
</dbReference>
<dbReference type="Proteomes" id="UP000683360">
    <property type="component" value="Unassembled WGS sequence"/>
</dbReference>
<keyword evidence="5 7" id="KW-0067">ATP-binding</keyword>
<evidence type="ECO:0000256" key="6">
    <source>
        <dbReference type="ARBA" id="ARBA00023137"/>
    </source>
</evidence>
<evidence type="ECO:0000313" key="10">
    <source>
        <dbReference type="EMBL" id="CAG2248007.1"/>
    </source>
</evidence>
<dbReference type="EMBL" id="CAJPWZ010002920">
    <property type="protein sequence ID" value="CAG2248007.1"/>
    <property type="molecule type" value="Genomic_DNA"/>
</dbReference>
<accession>A0A8S3URH1</accession>
<evidence type="ECO:0000256" key="4">
    <source>
        <dbReference type="ARBA" id="ARBA00022777"/>
    </source>
</evidence>
<evidence type="ECO:0000256" key="2">
    <source>
        <dbReference type="ARBA" id="ARBA00022679"/>
    </source>
</evidence>